<organism evidence="2 3">
    <name type="scientific">Solimonas terrae</name>
    <dbReference type="NCBI Taxonomy" id="1396819"/>
    <lineage>
        <taxon>Bacteria</taxon>
        <taxon>Pseudomonadati</taxon>
        <taxon>Pseudomonadota</taxon>
        <taxon>Gammaproteobacteria</taxon>
        <taxon>Nevskiales</taxon>
        <taxon>Nevskiaceae</taxon>
        <taxon>Solimonas</taxon>
    </lineage>
</organism>
<comment type="caution">
    <text evidence="2">The sequence shown here is derived from an EMBL/GenBank/DDBJ whole genome shotgun (WGS) entry which is preliminary data.</text>
</comment>
<dbReference type="Proteomes" id="UP000472676">
    <property type="component" value="Unassembled WGS sequence"/>
</dbReference>
<dbReference type="RefSeq" id="WP_166250777.1">
    <property type="nucleotide sequence ID" value="NZ_JAAMOW010000001.1"/>
</dbReference>
<dbReference type="InterPro" id="IPR032710">
    <property type="entry name" value="NTF2-like_dom_sf"/>
</dbReference>
<name>A0A6M2BM76_9GAMM</name>
<evidence type="ECO:0000259" key="1">
    <source>
        <dbReference type="Pfam" id="PF13577"/>
    </source>
</evidence>
<evidence type="ECO:0000313" key="2">
    <source>
        <dbReference type="EMBL" id="NGY03361.1"/>
    </source>
</evidence>
<dbReference type="SUPFAM" id="SSF54427">
    <property type="entry name" value="NTF2-like"/>
    <property type="match status" value="1"/>
</dbReference>
<dbReference type="Pfam" id="PF13577">
    <property type="entry name" value="SnoaL_4"/>
    <property type="match status" value="1"/>
</dbReference>
<feature type="domain" description="SnoaL-like" evidence="1">
    <location>
        <begin position="12"/>
        <end position="136"/>
    </location>
</feature>
<reference evidence="2 3" key="1">
    <citation type="journal article" date="2014" name="Int. J. Syst. Evol. Microbiol.">
        <title>Solimonas terrae sp. nov., isolated from soil.</title>
        <authorList>
            <person name="Kim S.J."/>
            <person name="Moon J.Y."/>
            <person name="Weon H.Y."/>
            <person name="Ahn J.H."/>
            <person name="Chen W.M."/>
            <person name="Kwon S.W."/>
        </authorList>
    </citation>
    <scope>NUCLEOTIDE SEQUENCE [LARGE SCALE GENOMIC DNA]</scope>
    <source>
        <strain evidence="2 3">KIS83-12</strain>
    </source>
</reference>
<evidence type="ECO:0000313" key="3">
    <source>
        <dbReference type="Proteomes" id="UP000472676"/>
    </source>
</evidence>
<proteinExistence type="predicted"/>
<dbReference type="Gene3D" id="3.10.450.50">
    <property type="match status" value="1"/>
</dbReference>
<sequence length="184" mass="20782">MDPVSGELKLFLDREKIRDCLARLARGEDRRDAALIRASCWPDSTSDYGVFAGNFDEYLAWVVPGSPAIPVTQHVLGQSYFEFDGALDGDRACVETQVISYHRVDFSVEHRDTTIGGRYLDRFERRDGEWRIAARTMLYDWFQDSGVSVDWSQGVMGMPFSAPHFSGRAVGDHSESFFAKGKAR</sequence>
<dbReference type="EMBL" id="JAAMOW010000001">
    <property type="protein sequence ID" value="NGY03361.1"/>
    <property type="molecule type" value="Genomic_DNA"/>
</dbReference>
<protein>
    <submittedName>
        <fullName evidence="2">Nuclear transport factor 2 family protein</fullName>
    </submittedName>
</protein>
<keyword evidence="3" id="KW-1185">Reference proteome</keyword>
<accession>A0A6M2BM76</accession>
<dbReference type="InterPro" id="IPR037401">
    <property type="entry name" value="SnoaL-like"/>
</dbReference>
<gene>
    <name evidence="2" type="ORF">G7Y85_01140</name>
</gene>
<dbReference type="AlphaFoldDB" id="A0A6M2BM76"/>